<sequence>MNHERQPTTHPNFSYVSRIISRRRNQRRLRSHGNTINTYTLNLIRQLPSQNTNDPTTRQLFYGSSFP</sequence>
<reference evidence="3" key="2">
    <citation type="submission" date="2019-10" db="EMBL/GenBank/DDBJ databases">
        <title>Conservation and host-specific expression of non-tandemly repeated heterogenous ribosome RNA gene in arbuscular mycorrhizal fungi.</title>
        <authorList>
            <person name="Maeda T."/>
            <person name="Kobayashi Y."/>
            <person name="Nakagawa T."/>
            <person name="Ezawa T."/>
            <person name="Yamaguchi K."/>
            <person name="Bino T."/>
            <person name="Nishimoto Y."/>
            <person name="Shigenobu S."/>
            <person name="Kawaguchi M."/>
        </authorList>
    </citation>
    <scope>NUCLEOTIDE SEQUENCE</scope>
    <source>
        <strain evidence="3">HR1</strain>
    </source>
</reference>
<dbReference type="Proteomes" id="UP000247702">
    <property type="component" value="Unassembled WGS sequence"/>
</dbReference>
<dbReference type="EMBL" id="BLAL01000156">
    <property type="protein sequence ID" value="GES85661.1"/>
    <property type="molecule type" value="Genomic_DNA"/>
</dbReference>
<keyword evidence="4" id="KW-1185">Reference proteome</keyword>
<dbReference type="Proteomes" id="UP000615446">
    <property type="component" value="Unassembled WGS sequence"/>
</dbReference>
<comment type="caution">
    <text evidence="2">The sequence shown here is derived from an EMBL/GenBank/DDBJ whole genome shotgun (WGS) entry which is preliminary data.</text>
</comment>
<evidence type="ECO:0000313" key="2">
    <source>
        <dbReference type="EMBL" id="GBC10624.1"/>
    </source>
</evidence>
<organism evidence="2 4">
    <name type="scientific">Rhizophagus clarus</name>
    <dbReference type="NCBI Taxonomy" id="94130"/>
    <lineage>
        <taxon>Eukaryota</taxon>
        <taxon>Fungi</taxon>
        <taxon>Fungi incertae sedis</taxon>
        <taxon>Mucoromycota</taxon>
        <taxon>Glomeromycotina</taxon>
        <taxon>Glomeromycetes</taxon>
        <taxon>Glomerales</taxon>
        <taxon>Glomeraceae</taxon>
        <taxon>Rhizophagus</taxon>
    </lineage>
</organism>
<name>A0A2Z6S5H9_9GLOM</name>
<feature type="region of interest" description="Disordered" evidence="1">
    <location>
        <begin position="48"/>
        <end position="67"/>
    </location>
</feature>
<proteinExistence type="predicted"/>
<protein>
    <submittedName>
        <fullName evidence="2">Uncharacterized protein</fullName>
    </submittedName>
</protein>
<feature type="compositionally biased region" description="Polar residues" evidence="1">
    <location>
        <begin position="48"/>
        <end position="59"/>
    </location>
</feature>
<evidence type="ECO:0000313" key="4">
    <source>
        <dbReference type="Proteomes" id="UP000247702"/>
    </source>
</evidence>
<accession>A0A2Z6S5H9</accession>
<dbReference type="EMBL" id="BEXD01004403">
    <property type="protein sequence ID" value="GBC10624.1"/>
    <property type="molecule type" value="Genomic_DNA"/>
</dbReference>
<dbReference type="AlphaFoldDB" id="A0A2Z6S5H9"/>
<gene>
    <name evidence="3" type="ORF">RCL2_001276500</name>
    <name evidence="2" type="ORF">RclHR1_00980001</name>
</gene>
<evidence type="ECO:0000256" key="1">
    <source>
        <dbReference type="SAM" id="MobiDB-lite"/>
    </source>
</evidence>
<evidence type="ECO:0000313" key="3">
    <source>
        <dbReference type="EMBL" id="GES85661.1"/>
    </source>
</evidence>
<reference evidence="2 4" key="1">
    <citation type="submission" date="2017-11" db="EMBL/GenBank/DDBJ databases">
        <title>The genome of Rhizophagus clarus HR1 reveals common genetic basis of auxotrophy among arbuscular mycorrhizal fungi.</title>
        <authorList>
            <person name="Kobayashi Y."/>
        </authorList>
    </citation>
    <scope>NUCLEOTIDE SEQUENCE [LARGE SCALE GENOMIC DNA]</scope>
    <source>
        <strain evidence="2 4">HR1</strain>
    </source>
</reference>